<keyword evidence="11" id="KW-1185">Reference proteome</keyword>
<dbReference type="SUPFAM" id="SSF52058">
    <property type="entry name" value="L domain-like"/>
    <property type="match status" value="1"/>
</dbReference>
<evidence type="ECO:0000313" key="11">
    <source>
        <dbReference type="Proteomes" id="UP001630127"/>
    </source>
</evidence>
<proteinExistence type="predicted"/>
<evidence type="ECO:0000256" key="8">
    <source>
        <dbReference type="SAM" id="SignalP"/>
    </source>
</evidence>
<keyword evidence="4" id="KW-0677">Repeat</keyword>
<dbReference type="PANTHER" id="PTHR48007">
    <property type="entry name" value="LEUCINE-RICH REPEAT RECEPTOR-LIKE PROTEIN KINASE PXC1"/>
    <property type="match status" value="1"/>
</dbReference>
<dbReference type="Pfam" id="PF13855">
    <property type="entry name" value="LRR_8"/>
    <property type="match status" value="1"/>
</dbReference>
<dbReference type="InterPro" id="IPR011009">
    <property type="entry name" value="Kinase-like_dom_sf"/>
</dbReference>
<dbReference type="SUPFAM" id="SSF56112">
    <property type="entry name" value="Protein kinase-like (PK-like)"/>
    <property type="match status" value="1"/>
</dbReference>
<organism evidence="10 11">
    <name type="scientific">Cinchona calisaya</name>
    <dbReference type="NCBI Taxonomy" id="153742"/>
    <lineage>
        <taxon>Eukaryota</taxon>
        <taxon>Viridiplantae</taxon>
        <taxon>Streptophyta</taxon>
        <taxon>Embryophyta</taxon>
        <taxon>Tracheophyta</taxon>
        <taxon>Spermatophyta</taxon>
        <taxon>Magnoliopsida</taxon>
        <taxon>eudicotyledons</taxon>
        <taxon>Gunneridae</taxon>
        <taxon>Pentapetalae</taxon>
        <taxon>asterids</taxon>
        <taxon>lamiids</taxon>
        <taxon>Gentianales</taxon>
        <taxon>Rubiaceae</taxon>
        <taxon>Cinchonoideae</taxon>
        <taxon>Cinchoneae</taxon>
        <taxon>Cinchona</taxon>
    </lineage>
</organism>
<name>A0ABD2Y4F9_9GENT</name>
<dbReference type="InterPro" id="IPR000719">
    <property type="entry name" value="Prot_kinase_dom"/>
</dbReference>
<keyword evidence="2" id="KW-0433">Leucine-rich repeat</keyword>
<dbReference type="Gene3D" id="1.10.510.10">
    <property type="entry name" value="Transferase(Phosphotransferase) domain 1"/>
    <property type="match status" value="1"/>
</dbReference>
<evidence type="ECO:0000256" key="2">
    <source>
        <dbReference type="ARBA" id="ARBA00022614"/>
    </source>
</evidence>
<dbReference type="InterPro" id="IPR046959">
    <property type="entry name" value="PRK1-6/SRF4-like"/>
</dbReference>
<feature type="transmembrane region" description="Helical" evidence="7">
    <location>
        <begin position="280"/>
        <end position="305"/>
    </location>
</feature>
<accession>A0ABD2Y4F9</accession>
<keyword evidence="5 7" id="KW-1133">Transmembrane helix</keyword>
<dbReference type="PROSITE" id="PS50011">
    <property type="entry name" value="PROTEIN_KINASE_DOM"/>
    <property type="match status" value="1"/>
</dbReference>
<dbReference type="Proteomes" id="UP001630127">
    <property type="component" value="Unassembled WGS sequence"/>
</dbReference>
<dbReference type="GO" id="GO:0016020">
    <property type="term" value="C:membrane"/>
    <property type="evidence" value="ECO:0007669"/>
    <property type="project" value="UniProtKB-SubCell"/>
</dbReference>
<dbReference type="Gene3D" id="3.30.200.20">
    <property type="entry name" value="Phosphorylase Kinase, domain 1"/>
    <property type="match status" value="1"/>
</dbReference>
<dbReference type="EMBL" id="JBJUIK010000016">
    <property type="protein sequence ID" value="KAL3500747.1"/>
    <property type="molecule type" value="Genomic_DNA"/>
</dbReference>
<dbReference type="InterPro" id="IPR001245">
    <property type="entry name" value="Ser-Thr/Tyr_kinase_cat_dom"/>
</dbReference>
<reference evidence="10 11" key="1">
    <citation type="submission" date="2024-11" db="EMBL/GenBank/DDBJ databases">
        <title>A near-complete genome assembly of Cinchona calisaya.</title>
        <authorList>
            <person name="Lian D.C."/>
            <person name="Zhao X.W."/>
            <person name="Wei L."/>
        </authorList>
    </citation>
    <scope>NUCLEOTIDE SEQUENCE [LARGE SCALE GENOMIC DNA]</scope>
    <source>
        <tissue evidence="10">Nenye</tissue>
    </source>
</reference>
<dbReference type="InterPro" id="IPR001611">
    <property type="entry name" value="Leu-rich_rpt"/>
</dbReference>
<feature type="signal peptide" evidence="8">
    <location>
        <begin position="1"/>
        <end position="29"/>
    </location>
</feature>
<evidence type="ECO:0000313" key="10">
    <source>
        <dbReference type="EMBL" id="KAL3500747.1"/>
    </source>
</evidence>
<dbReference type="Pfam" id="PF08263">
    <property type="entry name" value="LRRNT_2"/>
    <property type="match status" value="1"/>
</dbReference>
<evidence type="ECO:0000256" key="5">
    <source>
        <dbReference type="ARBA" id="ARBA00022989"/>
    </source>
</evidence>
<protein>
    <recommendedName>
        <fullName evidence="9">Protein kinase domain-containing protein</fullName>
    </recommendedName>
</protein>
<gene>
    <name evidence="10" type="ORF">ACH5RR_039840</name>
</gene>
<evidence type="ECO:0000256" key="1">
    <source>
        <dbReference type="ARBA" id="ARBA00004370"/>
    </source>
</evidence>
<keyword evidence="6 7" id="KW-0472">Membrane</keyword>
<comment type="subcellular location">
    <subcellularLocation>
        <location evidence="1">Membrane</location>
    </subcellularLocation>
</comment>
<sequence>MVVAGYPPKQHRQIHLLLLLTFFFTLTSSSQKANKNAADFTLLLAFKASSDTSNSLISWSLNSSSSPHSHPNCSAWVGVTCNPTTHRVSKLVLNHFNLTGSIQVLAGLTQLRHLSVHHNHLSITPDFATWPSLRHLYLSHNHFTGKFPAGISNLSGLRRLDLSYNDFSGEIPVTELTRLTHLLTLRIESNWFNGTLGSDNSSLKSLLNFNVSENGLAGKIPSWLSKFPASSFAGNDHLCGKPLPSDCSTKPVIVNPTAGRGPLPIGVTDVKKKKSSKTGMVLMIIMVDAVAIMLILAAVACCCCYKRKYKEEKKNTKGTTSIAYGTTISASGDGEMVCFEGCKGFTKVDDLLKASAEMLGKGSVGTTYRVVMDGGDVVVVKRVREKVRRIKDVDGFLREIGGLRHPNIVSLRAYYNSKEELLLVYDFLQRGSLHNLLHGNRGPGRTPLDWPTRLKFALGSAGGLAFLHGYTKSKLFHGHLSSTNIIIDDQGNACISDIGLHQLLQVVPSSSNNAYKAPEMLHNNNANHNQARKYSQKCDVYSFGVVLLEILTGKMATSEGETSLAKWVQRVAREEWTWDVFDFELVRYKEMEEEMTALLQVAILCLASSPKDRPKMSTVHKMIEDIGIKRD</sequence>
<dbReference type="InterPro" id="IPR013210">
    <property type="entry name" value="LRR_N_plant-typ"/>
</dbReference>
<keyword evidence="8" id="KW-0732">Signal</keyword>
<dbReference type="Pfam" id="PF07714">
    <property type="entry name" value="PK_Tyr_Ser-Thr"/>
    <property type="match status" value="1"/>
</dbReference>
<evidence type="ECO:0000256" key="6">
    <source>
        <dbReference type="ARBA" id="ARBA00023136"/>
    </source>
</evidence>
<evidence type="ECO:0000259" key="9">
    <source>
        <dbReference type="PROSITE" id="PS50011"/>
    </source>
</evidence>
<dbReference type="PANTHER" id="PTHR48007:SF53">
    <property type="entry name" value="OS01G0711200 PROTEIN"/>
    <property type="match status" value="1"/>
</dbReference>
<dbReference type="Gene3D" id="3.80.10.10">
    <property type="entry name" value="Ribonuclease Inhibitor"/>
    <property type="match status" value="2"/>
</dbReference>
<evidence type="ECO:0000256" key="3">
    <source>
        <dbReference type="ARBA" id="ARBA00022692"/>
    </source>
</evidence>
<comment type="caution">
    <text evidence="10">The sequence shown here is derived from an EMBL/GenBank/DDBJ whole genome shotgun (WGS) entry which is preliminary data.</text>
</comment>
<dbReference type="InterPro" id="IPR032675">
    <property type="entry name" value="LRR_dom_sf"/>
</dbReference>
<evidence type="ECO:0000256" key="4">
    <source>
        <dbReference type="ARBA" id="ARBA00022737"/>
    </source>
</evidence>
<dbReference type="AlphaFoldDB" id="A0ABD2Y4F9"/>
<feature type="chain" id="PRO_5044747169" description="Protein kinase domain-containing protein" evidence="8">
    <location>
        <begin position="30"/>
        <end position="631"/>
    </location>
</feature>
<keyword evidence="3 7" id="KW-0812">Transmembrane</keyword>
<feature type="domain" description="Protein kinase" evidence="9">
    <location>
        <begin position="353"/>
        <end position="623"/>
    </location>
</feature>
<evidence type="ECO:0000256" key="7">
    <source>
        <dbReference type="SAM" id="Phobius"/>
    </source>
</evidence>